<evidence type="ECO:0000256" key="5">
    <source>
        <dbReference type="ARBA" id="ARBA00023002"/>
    </source>
</evidence>
<keyword evidence="4" id="KW-0274">FAD</keyword>
<protein>
    <recommendedName>
        <fullName evidence="6">FAD-binding FR-type domain-containing protein</fullName>
    </recommendedName>
</protein>
<evidence type="ECO:0000259" key="6">
    <source>
        <dbReference type="PROSITE" id="PS51384"/>
    </source>
</evidence>
<evidence type="ECO:0000256" key="4">
    <source>
        <dbReference type="ARBA" id="ARBA00022827"/>
    </source>
</evidence>
<keyword evidence="3" id="KW-0285">Flavoprotein</keyword>
<evidence type="ECO:0000313" key="8">
    <source>
        <dbReference type="Proteomes" id="UP001176940"/>
    </source>
</evidence>
<dbReference type="InterPro" id="IPR001433">
    <property type="entry name" value="OxRdtase_FAD/NAD-bd"/>
</dbReference>
<dbReference type="PRINTS" id="PR00406">
    <property type="entry name" value="CYTB5RDTASE"/>
</dbReference>
<proteinExistence type="inferred from homology"/>
<dbReference type="InterPro" id="IPR039261">
    <property type="entry name" value="FNR_nucleotide-bd"/>
</dbReference>
<dbReference type="EMBL" id="CAUEEQ010026522">
    <property type="protein sequence ID" value="CAJ0947230.1"/>
    <property type="molecule type" value="Genomic_DNA"/>
</dbReference>
<dbReference type="InterPro" id="IPR008333">
    <property type="entry name" value="Cbr1-like_FAD-bd_dom"/>
</dbReference>
<dbReference type="CDD" id="cd06183">
    <property type="entry name" value="cyt_b5_reduct_like"/>
    <property type="match status" value="1"/>
</dbReference>
<evidence type="ECO:0000256" key="1">
    <source>
        <dbReference type="ARBA" id="ARBA00001974"/>
    </source>
</evidence>
<sequence>MMGVRHWQRQVMTNNDKNDWSSLKPVEPSAAQCCGSGCSPCIYDLYQAELELWEKAKEKDNPDLLRKIRVQNRNALLTSETFSEFPLCSVEQETEDTGRYRFQLPSGTSLGLKLGQHLVLRGVVNGMEIQRAYTPISSVDVQGFFEVLIKVYEHGLMSQYIKCWKPGDSIAWRGPFGGFLYKPNKFGELIMLCSGTGVAPMLPILTHVTDNEDDETFITLVVCARNFQNVYMKNFLREQSRFWNVRIFYVLSQEQSLDNLPMSYRENSKLGRIDSEFLAQVLETCRRKPYTLVCGSVSFTEDMTAMMKFLQNDITSIFSF</sequence>
<dbReference type="SUPFAM" id="SSF52343">
    <property type="entry name" value="Ferredoxin reductase-like, C-terminal NADP-linked domain"/>
    <property type="match status" value="1"/>
</dbReference>
<gene>
    <name evidence="7" type="ORF">RIMI_LOCUS11618949</name>
</gene>
<comment type="caution">
    <text evidence="7">The sequence shown here is derived from an EMBL/GenBank/DDBJ whole genome shotgun (WGS) entry which is preliminary data.</text>
</comment>
<evidence type="ECO:0000313" key="7">
    <source>
        <dbReference type="EMBL" id="CAJ0947230.1"/>
    </source>
</evidence>
<dbReference type="PANTHER" id="PTHR19370:SF184">
    <property type="entry name" value="NADH-CYTOCHROME B5 REDUCTASE-LIKE"/>
    <property type="match status" value="1"/>
</dbReference>
<keyword evidence="5" id="KW-0560">Oxidoreductase</keyword>
<dbReference type="SUPFAM" id="SSF63380">
    <property type="entry name" value="Riboflavin synthase domain-like"/>
    <property type="match status" value="1"/>
</dbReference>
<dbReference type="Pfam" id="PF00970">
    <property type="entry name" value="FAD_binding_6"/>
    <property type="match status" value="1"/>
</dbReference>
<evidence type="ECO:0000256" key="2">
    <source>
        <dbReference type="ARBA" id="ARBA00006105"/>
    </source>
</evidence>
<dbReference type="Gene3D" id="3.40.50.80">
    <property type="entry name" value="Nucleotide-binding domain of ferredoxin-NADP reductase (FNR) module"/>
    <property type="match status" value="1"/>
</dbReference>
<accession>A0ABN9LVY1</accession>
<reference evidence="7" key="1">
    <citation type="submission" date="2023-07" db="EMBL/GenBank/DDBJ databases">
        <authorList>
            <person name="Stuckert A."/>
        </authorList>
    </citation>
    <scope>NUCLEOTIDE SEQUENCE</scope>
</reference>
<feature type="domain" description="FAD-binding FR-type" evidence="6">
    <location>
        <begin position="80"/>
        <end position="182"/>
    </location>
</feature>
<name>A0ABN9LVY1_9NEOB</name>
<evidence type="ECO:0000256" key="3">
    <source>
        <dbReference type="ARBA" id="ARBA00022630"/>
    </source>
</evidence>
<dbReference type="Pfam" id="PF00175">
    <property type="entry name" value="NAD_binding_1"/>
    <property type="match status" value="1"/>
</dbReference>
<dbReference type="Gene3D" id="2.40.30.10">
    <property type="entry name" value="Translation factors"/>
    <property type="match status" value="1"/>
</dbReference>
<dbReference type="InterPro" id="IPR017927">
    <property type="entry name" value="FAD-bd_FR_type"/>
</dbReference>
<comment type="similarity">
    <text evidence="2">Belongs to the flavoprotein pyridine nucleotide cytochrome reductase family.</text>
</comment>
<keyword evidence="8" id="KW-1185">Reference proteome</keyword>
<dbReference type="Proteomes" id="UP001176940">
    <property type="component" value="Unassembled WGS sequence"/>
</dbReference>
<organism evidence="7 8">
    <name type="scientific">Ranitomeya imitator</name>
    <name type="common">mimic poison frog</name>
    <dbReference type="NCBI Taxonomy" id="111125"/>
    <lineage>
        <taxon>Eukaryota</taxon>
        <taxon>Metazoa</taxon>
        <taxon>Chordata</taxon>
        <taxon>Craniata</taxon>
        <taxon>Vertebrata</taxon>
        <taxon>Euteleostomi</taxon>
        <taxon>Amphibia</taxon>
        <taxon>Batrachia</taxon>
        <taxon>Anura</taxon>
        <taxon>Neobatrachia</taxon>
        <taxon>Hyloidea</taxon>
        <taxon>Dendrobatidae</taxon>
        <taxon>Dendrobatinae</taxon>
        <taxon>Ranitomeya</taxon>
    </lineage>
</organism>
<dbReference type="InterPro" id="IPR017938">
    <property type="entry name" value="Riboflavin_synthase-like_b-brl"/>
</dbReference>
<comment type="cofactor">
    <cofactor evidence="1">
        <name>FAD</name>
        <dbReference type="ChEBI" id="CHEBI:57692"/>
    </cofactor>
</comment>
<dbReference type="InterPro" id="IPR019180">
    <property type="entry name" value="Oxidoreductase-like_N"/>
</dbReference>
<dbReference type="PANTHER" id="PTHR19370">
    <property type="entry name" value="NADH-CYTOCHROME B5 REDUCTASE"/>
    <property type="match status" value="1"/>
</dbReference>
<dbReference type="PROSITE" id="PS51384">
    <property type="entry name" value="FAD_FR"/>
    <property type="match status" value="1"/>
</dbReference>
<dbReference type="InterPro" id="IPR001834">
    <property type="entry name" value="CBR-like"/>
</dbReference>
<dbReference type="Pfam" id="PF09791">
    <property type="entry name" value="Oxidored-like"/>
    <property type="match status" value="1"/>
</dbReference>